<dbReference type="PROSITE" id="PS52001">
    <property type="entry name" value="AD"/>
    <property type="match status" value="1"/>
</dbReference>
<dbReference type="InterPro" id="IPR046857">
    <property type="entry name" value="Gemin6_Sm-like_dom"/>
</dbReference>
<dbReference type="PANTHER" id="PTHR14710">
    <property type="entry name" value="GEM-ASSOCIATED PROTEIN 6"/>
    <property type="match status" value="1"/>
</dbReference>
<dbReference type="AlphaFoldDB" id="A0A023F8B4"/>
<dbReference type="Pfam" id="PF06372">
    <property type="entry name" value="Gemin6"/>
    <property type="match status" value="1"/>
</dbReference>
<protein>
    <submittedName>
        <fullName evidence="2">Putative gem nuclear organelle associated protein 6</fullName>
    </submittedName>
</protein>
<dbReference type="GO" id="GO:0000245">
    <property type="term" value="P:spliceosomal complex assembly"/>
    <property type="evidence" value="ECO:0007669"/>
    <property type="project" value="InterPro"/>
</dbReference>
<dbReference type="GO" id="GO:0032797">
    <property type="term" value="C:SMN complex"/>
    <property type="evidence" value="ECO:0007669"/>
    <property type="project" value="TreeGrafter"/>
</dbReference>
<dbReference type="Pfam" id="PF20417">
    <property type="entry name" value="Gemin6_C"/>
    <property type="match status" value="1"/>
</dbReference>
<evidence type="ECO:0000259" key="1">
    <source>
        <dbReference type="PROSITE" id="PS52001"/>
    </source>
</evidence>
<dbReference type="PANTHER" id="PTHR14710:SF2">
    <property type="entry name" value="GEM-ASSOCIATED PROTEIN 6"/>
    <property type="match status" value="1"/>
</dbReference>
<reference evidence="2" key="1">
    <citation type="journal article" date="2014" name="PLoS Negl. Trop. Dis.">
        <title>An updated insight into the Sialotranscriptome of Triatoma infestans: developmental stage and geographic variations.</title>
        <authorList>
            <person name="Schwarz A."/>
            <person name="Medrano-Mercado N."/>
            <person name="Schaub G.A."/>
            <person name="Struchiner C.J."/>
            <person name="Bargues M.D."/>
            <person name="Levy M.Z."/>
            <person name="Ribeiro J.M."/>
        </authorList>
    </citation>
    <scope>NUCLEOTIDE SEQUENCE</scope>
    <source>
        <strain evidence="2">Chile</strain>
        <tissue evidence="2">Salivary glands</tissue>
    </source>
</reference>
<dbReference type="InterPro" id="IPR047574">
    <property type="entry name" value="AD"/>
</dbReference>
<dbReference type="EMBL" id="GBBI01001141">
    <property type="protein sequence ID" value="JAC17571.1"/>
    <property type="molecule type" value="mRNA"/>
</dbReference>
<sequence>MGTNSNLKVFSNDPVKFKEYVDKVVRIKAIGNKVFEGTVYTIDPVCESIVLVRKRDGETSVEFVFGHAIQEIEHIGESLFIPKLFEERLEPGIDLSHKREKLKKWLNKNMIPIEECEDKLVFGDVVTIVPPYDIENCLCTNDIVLGNIQRLIRSMPVEIVNQ</sequence>
<dbReference type="InterPro" id="IPR046856">
    <property type="entry name" value="Gemin6_C"/>
</dbReference>
<dbReference type="Gene3D" id="2.30.30.100">
    <property type="match status" value="1"/>
</dbReference>
<dbReference type="GO" id="GO:0005634">
    <property type="term" value="C:nucleus"/>
    <property type="evidence" value="ECO:0007669"/>
    <property type="project" value="InterPro"/>
</dbReference>
<name>A0A023F8B4_TRIIF</name>
<feature type="domain" description="AD" evidence="1">
    <location>
        <begin position="62"/>
        <end position="160"/>
    </location>
</feature>
<organism evidence="2">
    <name type="scientific">Triatoma infestans</name>
    <name type="common">Assassin bug</name>
    <dbReference type="NCBI Taxonomy" id="30076"/>
    <lineage>
        <taxon>Eukaryota</taxon>
        <taxon>Metazoa</taxon>
        <taxon>Ecdysozoa</taxon>
        <taxon>Arthropoda</taxon>
        <taxon>Hexapoda</taxon>
        <taxon>Insecta</taxon>
        <taxon>Pterygota</taxon>
        <taxon>Neoptera</taxon>
        <taxon>Paraneoptera</taxon>
        <taxon>Hemiptera</taxon>
        <taxon>Heteroptera</taxon>
        <taxon>Panheteroptera</taxon>
        <taxon>Cimicomorpha</taxon>
        <taxon>Reduviidae</taxon>
        <taxon>Triatominae</taxon>
        <taxon>Triatoma</taxon>
    </lineage>
</organism>
<dbReference type="GO" id="GO:0000387">
    <property type="term" value="P:spliceosomal snRNP assembly"/>
    <property type="evidence" value="ECO:0007669"/>
    <property type="project" value="TreeGrafter"/>
</dbReference>
<proteinExistence type="evidence at transcript level"/>
<accession>A0A023F8B4</accession>
<evidence type="ECO:0000313" key="2">
    <source>
        <dbReference type="EMBL" id="JAC17571.1"/>
    </source>
</evidence>
<dbReference type="InterPro" id="IPR009422">
    <property type="entry name" value="Gemin6"/>
</dbReference>